<organism evidence="2 3">
    <name type="scientific">Daphnia magna</name>
    <dbReference type="NCBI Taxonomy" id="35525"/>
    <lineage>
        <taxon>Eukaryota</taxon>
        <taxon>Metazoa</taxon>
        <taxon>Ecdysozoa</taxon>
        <taxon>Arthropoda</taxon>
        <taxon>Crustacea</taxon>
        <taxon>Branchiopoda</taxon>
        <taxon>Diplostraca</taxon>
        <taxon>Cladocera</taxon>
        <taxon>Anomopoda</taxon>
        <taxon>Daphniidae</taxon>
        <taxon>Daphnia</taxon>
    </lineage>
</organism>
<dbReference type="Proteomes" id="UP001234178">
    <property type="component" value="Unassembled WGS sequence"/>
</dbReference>
<reference evidence="2 3" key="1">
    <citation type="journal article" date="2023" name="Nucleic Acids Res.">
        <title>The hologenome of Daphnia magna reveals possible DNA methylation and microbiome-mediated evolution of the host genome.</title>
        <authorList>
            <person name="Chaturvedi A."/>
            <person name="Li X."/>
            <person name="Dhandapani V."/>
            <person name="Marshall H."/>
            <person name="Kissane S."/>
            <person name="Cuenca-Cambronero M."/>
            <person name="Asole G."/>
            <person name="Calvet F."/>
            <person name="Ruiz-Romero M."/>
            <person name="Marangio P."/>
            <person name="Guigo R."/>
            <person name="Rago D."/>
            <person name="Mirbahai L."/>
            <person name="Eastwood N."/>
            <person name="Colbourne J.K."/>
            <person name="Zhou J."/>
            <person name="Mallon E."/>
            <person name="Orsini L."/>
        </authorList>
    </citation>
    <scope>NUCLEOTIDE SEQUENCE [LARGE SCALE GENOMIC DNA]</scope>
    <source>
        <strain evidence="2">LRV0_1</strain>
    </source>
</reference>
<evidence type="ECO:0000313" key="3">
    <source>
        <dbReference type="Proteomes" id="UP001234178"/>
    </source>
</evidence>
<feature type="compositionally biased region" description="Polar residues" evidence="1">
    <location>
        <begin position="45"/>
        <end position="61"/>
    </location>
</feature>
<name>A0ABR0B6S2_9CRUS</name>
<sequence>MFKVYCNFMLETADSGLTPECQRFMYIFSGLAPKCQRMIGGGGSVETSRGWSRKSSNGVNE</sequence>
<keyword evidence="3" id="KW-1185">Reference proteome</keyword>
<comment type="caution">
    <text evidence="2">The sequence shown here is derived from an EMBL/GenBank/DDBJ whole genome shotgun (WGS) entry which is preliminary data.</text>
</comment>
<dbReference type="EMBL" id="JAOYFB010000040">
    <property type="protein sequence ID" value="KAK4037389.1"/>
    <property type="molecule type" value="Genomic_DNA"/>
</dbReference>
<proteinExistence type="predicted"/>
<accession>A0ABR0B6S2</accession>
<evidence type="ECO:0000313" key="2">
    <source>
        <dbReference type="EMBL" id="KAK4037389.1"/>
    </source>
</evidence>
<evidence type="ECO:0000256" key="1">
    <source>
        <dbReference type="SAM" id="MobiDB-lite"/>
    </source>
</evidence>
<feature type="region of interest" description="Disordered" evidence="1">
    <location>
        <begin position="41"/>
        <end position="61"/>
    </location>
</feature>
<protein>
    <submittedName>
        <fullName evidence="2">Uncharacterized protein</fullName>
    </submittedName>
</protein>
<gene>
    <name evidence="2" type="ORF">OUZ56_029426</name>
</gene>